<dbReference type="RefSeq" id="WP_318798365.1">
    <property type="nucleotide sequence ID" value="NZ_JARUJP010000014.1"/>
</dbReference>
<proteinExistence type="predicted"/>
<name>A0ABU4JV14_9CLOT</name>
<sequence>MIDDKQYEFEESISVNQRGKKDKGNFMDNSKSNYQEDFNSTRTVRNFKVIVGNKQNVNKKNSRTAKKNSQMKNSKNKKYNKYYSYENEGNFASLFYILWSRIKTLLYNIKLKLKK</sequence>
<feature type="region of interest" description="Disordered" evidence="1">
    <location>
        <begin position="1"/>
        <end position="32"/>
    </location>
</feature>
<gene>
    <name evidence="2" type="ORF">P8V03_12605</name>
</gene>
<evidence type="ECO:0000313" key="3">
    <source>
        <dbReference type="Proteomes" id="UP001281656"/>
    </source>
</evidence>
<dbReference type="EMBL" id="JARUJP010000014">
    <property type="protein sequence ID" value="MDW8801990.1"/>
    <property type="molecule type" value="Genomic_DNA"/>
</dbReference>
<organism evidence="2 3">
    <name type="scientific">Clostridium tanneri</name>
    <dbReference type="NCBI Taxonomy" id="3037988"/>
    <lineage>
        <taxon>Bacteria</taxon>
        <taxon>Bacillati</taxon>
        <taxon>Bacillota</taxon>
        <taxon>Clostridia</taxon>
        <taxon>Eubacteriales</taxon>
        <taxon>Clostridiaceae</taxon>
        <taxon>Clostridium</taxon>
    </lineage>
</organism>
<protein>
    <submittedName>
        <fullName evidence="2">Uncharacterized protein</fullName>
    </submittedName>
</protein>
<accession>A0ABU4JV14</accession>
<evidence type="ECO:0000313" key="2">
    <source>
        <dbReference type="EMBL" id="MDW8801990.1"/>
    </source>
</evidence>
<keyword evidence="3" id="KW-1185">Reference proteome</keyword>
<reference evidence="2 3" key="1">
    <citation type="submission" date="2023-04" db="EMBL/GenBank/DDBJ databases">
        <title>Clostridium tannerae sp. nov., isolated from the fecal material of an alpaca.</title>
        <authorList>
            <person name="Miller S."/>
            <person name="Hendry M."/>
            <person name="King J."/>
            <person name="Sankaranarayanan K."/>
            <person name="Lawson P.A."/>
        </authorList>
    </citation>
    <scope>NUCLEOTIDE SEQUENCE [LARGE SCALE GENOMIC DNA]</scope>
    <source>
        <strain evidence="2 3">A1-XYC3</strain>
    </source>
</reference>
<dbReference type="Proteomes" id="UP001281656">
    <property type="component" value="Unassembled WGS sequence"/>
</dbReference>
<evidence type="ECO:0000256" key="1">
    <source>
        <dbReference type="SAM" id="MobiDB-lite"/>
    </source>
</evidence>
<feature type="region of interest" description="Disordered" evidence="1">
    <location>
        <begin position="55"/>
        <end position="78"/>
    </location>
</feature>
<comment type="caution">
    <text evidence="2">The sequence shown here is derived from an EMBL/GenBank/DDBJ whole genome shotgun (WGS) entry which is preliminary data.</text>
</comment>